<dbReference type="Proteomes" id="UP000242287">
    <property type="component" value="Unassembled WGS sequence"/>
</dbReference>
<name>A0A2A9NHV8_9AGAR</name>
<sequence>MILLLYYLDLNTPWRRDEGAAAAGLSHTCGPSLVASRHINSMDCVVRGGGWDVLCLPRRFFTLLFIPAGGVASGMLDVGCIASMYNDSVILHSRYPKIVSYNGYSNTLCCPRQS</sequence>
<dbReference type="AlphaFoldDB" id="A0A2A9NHV8"/>
<organism evidence="1 2">
    <name type="scientific">Amanita thiersii Skay4041</name>
    <dbReference type="NCBI Taxonomy" id="703135"/>
    <lineage>
        <taxon>Eukaryota</taxon>
        <taxon>Fungi</taxon>
        <taxon>Dikarya</taxon>
        <taxon>Basidiomycota</taxon>
        <taxon>Agaricomycotina</taxon>
        <taxon>Agaricomycetes</taxon>
        <taxon>Agaricomycetidae</taxon>
        <taxon>Agaricales</taxon>
        <taxon>Pluteineae</taxon>
        <taxon>Amanitaceae</taxon>
        <taxon>Amanita</taxon>
    </lineage>
</organism>
<proteinExistence type="predicted"/>
<keyword evidence="2" id="KW-1185">Reference proteome</keyword>
<evidence type="ECO:0000313" key="2">
    <source>
        <dbReference type="Proteomes" id="UP000242287"/>
    </source>
</evidence>
<evidence type="ECO:0000313" key="1">
    <source>
        <dbReference type="EMBL" id="PFH48914.1"/>
    </source>
</evidence>
<reference evidence="1 2" key="1">
    <citation type="submission" date="2014-02" db="EMBL/GenBank/DDBJ databases">
        <title>Transposable element dynamics among asymbiotic and ectomycorrhizal Amanita fungi.</title>
        <authorList>
            <consortium name="DOE Joint Genome Institute"/>
            <person name="Hess J."/>
            <person name="Skrede I."/>
            <person name="Wolfe B."/>
            <person name="LaButti K."/>
            <person name="Ohm R.A."/>
            <person name="Grigoriev I.V."/>
            <person name="Pringle A."/>
        </authorList>
    </citation>
    <scope>NUCLEOTIDE SEQUENCE [LARGE SCALE GENOMIC DNA]</scope>
    <source>
        <strain evidence="1 2">SKay4041</strain>
    </source>
</reference>
<accession>A0A2A9NHV8</accession>
<protein>
    <submittedName>
        <fullName evidence="1">Uncharacterized protein</fullName>
    </submittedName>
</protein>
<gene>
    <name evidence="1" type="ORF">AMATHDRAFT_64361</name>
</gene>
<dbReference type="EMBL" id="KZ302046">
    <property type="protein sequence ID" value="PFH48914.1"/>
    <property type="molecule type" value="Genomic_DNA"/>
</dbReference>